<dbReference type="RefSeq" id="WP_073235593.1">
    <property type="nucleotide sequence ID" value="NZ_FQUQ01000005.1"/>
</dbReference>
<dbReference type="Proteomes" id="UP000184287">
    <property type="component" value="Unassembled WGS sequence"/>
</dbReference>
<dbReference type="EMBL" id="FQUQ01000005">
    <property type="protein sequence ID" value="SHG47244.1"/>
    <property type="molecule type" value="Genomic_DNA"/>
</dbReference>
<evidence type="ECO:0000256" key="1">
    <source>
        <dbReference type="SAM" id="Phobius"/>
    </source>
</evidence>
<keyword evidence="3" id="KW-1185">Reference proteome</keyword>
<proteinExistence type="predicted"/>
<evidence type="ECO:0000313" key="2">
    <source>
        <dbReference type="EMBL" id="SHG47244.1"/>
    </source>
</evidence>
<sequence length="68" mass="7718">MKKITLYIAGCLIAVCSMFLAAFLIAFFSGDPVNYIFDKYFWIAALSFGVCLGYFLSRENISNPWSEE</sequence>
<feature type="transmembrane region" description="Helical" evidence="1">
    <location>
        <begin position="40"/>
        <end position="57"/>
    </location>
</feature>
<keyword evidence="1" id="KW-0472">Membrane</keyword>
<keyword evidence="1" id="KW-0812">Transmembrane</keyword>
<name>A0A1M5K3B4_9SPHI</name>
<organism evidence="2 3">
    <name type="scientific">Pedobacter caeni</name>
    <dbReference type="NCBI Taxonomy" id="288992"/>
    <lineage>
        <taxon>Bacteria</taxon>
        <taxon>Pseudomonadati</taxon>
        <taxon>Bacteroidota</taxon>
        <taxon>Sphingobacteriia</taxon>
        <taxon>Sphingobacteriales</taxon>
        <taxon>Sphingobacteriaceae</taxon>
        <taxon>Pedobacter</taxon>
    </lineage>
</organism>
<dbReference type="AlphaFoldDB" id="A0A1M5K3B4"/>
<evidence type="ECO:0000313" key="3">
    <source>
        <dbReference type="Proteomes" id="UP000184287"/>
    </source>
</evidence>
<gene>
    <name evidence="2" type="ORF">SAMN04488522_105605</name>
</gene>
<feature type="transmembrane region" description="Helical" evidence="1">
    <location>
        <begin position="7"/>
        <end position="28"/>
    </location>
</feature>
<reference evidence="3" key="1">
    <citation type="submission" date="2016-11" db="EMBL/GenBank/DDBJ databases">
        <authorList>
            <person name="Varghese N."/>
            <person name="Submissions S."/>
        </authorList>
    </citation>
    <scope>NUCLEOTIDE SEQUENCE [LARGE SCALE GENOMIC DNA]</scope>
    <source>
        <strain evidence="3">DSM 16990</strain>
    </source>
</reference>
<accession>A0A1M5K3B4</accession>
<keyword evidence="1" id="KW-1133">Transmembrane helix</keyword>
<dbReference type="OrthoDB" id="9856966at2"/>
<protein>
    <submittedName>
        <fullName evidence="2">Uncharacterized protein</fullName>
    </submittedName>
</protein>